<reference evidence="1 2" key="1">
    <citation type="submission" date="2021-03" db="EMBL/GenBank/DDBJ databases">
        <title>Genomic Encyclopedia of Type Strains, Phase IV (KMG-IV): sequencing the most valuable type-strain genomes for metagenomic binning, comparative biology and taxonomic classification.</title>
        <authorList>
            <person name="Goeker M."/>
        </authorList>
    </citation>
    <scope>NUCLEOTIDE SEQUENCE [LARGE SCALE GENOMIC DNA]</scope>
    <source>
        <strain evidence="1 2">DSM 3984</strain>
    </source>
</reference>
<protein>
    <recommendedName>
        <fullName evidence="3">DnaA N-terminal domain-containing protein</fullName>
    </recommendedName>
</protein>
<sequence>MDNQGWIKDYRKEMDSDIWVMPPLYLKVWQYLKYMVNHKKNEIPMTDGSKEIIERGQHLTSYRGIAKGVSYYEGRTYKEPSARMIKKILEWLEKNNMISITHGRGNRQYTKITLVNYSLYQAENNEGVTVSKQLVNSEETQRKHLVNSEETDGKQTVHINKNDKNDIRMNKNEEEGKEREELPKLEPLSFPTPSCQKIYKLIGENGYRFFINADIKENDNTISIKTKSNVDKSIIAQYIPRIDWQLDKRIEVI</sequence>
<evidence type="ECO:0000313" key="1">
    <source>
        <dbReference type="EMBL" id="MBP1889845.1"/>
    </source>
</evidence>
<accession>A0ABS4F0R2</accession>
<dbReference type="Proteomes" id="UP000783390">
    <property type="component" value="Unassembled WGS sequence"/>
</dbReference>
<keyword evidence="2" id="KW-1185">Reference proteome</keyword>
<organism evidence="1 2">
    <name type="scientific">Clostridium moniliforme</name>
    <dbReference type="NCBI Taxonomy" id="39489"/>
    <lineage>
        <taxon>Bacteria</taxon>
        <taxon>Bacillati</taxon>
        <taxon>Bacillota</taxon>
        <taxon>Clostridia</taxon>
        <taxon>Eubacteriales</taxon>
        <taxon>Clostridiaceae</taxon>
        <taxon>Clostridium</taxon>
    </lineage>
</organism>
<dbReference type="RefSeq" id="WP_209796736.1">
    <property type="nucleotide sequence ID" value="NZ_JAGGJZ010000003.1"/>
</dbReference>
<proteinExistence type="predicted"/>
<evidence type="ECO:0008006" key="3">
    <source>
        <dbReference type="Google" id="ProtNLM"/>
    </source>
</evidence>
<gene>
    <name evidence="1" type="ORF">J2Z53_001428</name>
</gene>
<name>A0ABS4F0R2_9CLOT</name>
<comment type="caution">
    <text evidence="1">The sequence shown here is derived from an EMBL/GenBank/DDBJ whole genome shotgun (WGS) entry which is preliminary data.</text>
</comment>
<dbReference type="EMBL" id="JAGGJZ010000003">
    <property type="protein sequence ID" value="MBP1889845.1"/>
    <property type="molecule type" value="Genomic_DNA"/>
</dbReference>
<evidence type="ECO:0000313" key="2">
    <source>
        <dbReference type="Proteomes" id="UP000783390"/>
    </source>
</evidence>